<keyword evidence="1" id="KW-1133">Transmembrane helix</keyword>
<reference evidence="2 3" key="1">
    <citation type="submission" date="2016-09" db="EMBL/GenBank/DDBJ databases">
        <authorList>
            <person name="Capua I."/>
            <person name="De Benedictis P."/>
            <person name="Joannis T."/>
            <person name="Lombin L.H."/>
            <person name="Cattoli G."/>
        </authorList>
    </citation>
    <scope>NUCLEOTIDE SEQUENCE [LARGE SCALE GENOMIC DNA]</scope>
    <source>
        <strain evidence="2 3">A7P-90m</strain>
    </source>
</reference>
<dbReference type="AlphaFoldDB" id="A0A1G6HMZ5"/>
<dbReference type="RefSeq" id="WP_092436446.1">
    <property type="nucleotide sequence ID" value="NZ_FMYP01000012.1"/>
</dbReference>
<accession>A0A1G6HMZ5</accession>
<feature type="transmembrane region" description="Helical" evidence="1">
    <location>
        <begin position="93"/>
        <end position="114"/>
    </location>
</feature>
<organism evidence="2 3">
    <name type="scientific">Williamwhitmania taraxaci</name>
    <dbReference type="NCBI Taxonomy" id="1640674"/>
    <lineage>
        <taxon>Bacteria</taxon>
        <taxon>Pseudomonadati</taxon>
        <taxon>Bacteroidota</taxon>
        <taxon>Bacteroidia</taxon>
        <taxon>Bacteroidales</taxon>
        <taxon>Williamwhitmaniaceae</taxon>
        <taxon>Williamwhitmania</taxon>
    </lineage>
</organism>
<dbReference type="OrthoDB" id="9785438at2"/>
<evidence type="ECO:0000256" key="1">
    <source>
        <dbReference type="SAM" id="Phobius"/>
    </source>
</evidence>
<dbReference type="STRING" id="1640674.SAMN05216323_101223"/>
<keyword evidence="3" id="KW-1185">Reference proteome</keyword>
<name>A0A1G6HMZ5_9BACT</name>
<dbReference type="InterPro" id="IPR007263">
    <property type="entry name" value="DCC1-like"/>
</dbReference>
<evidence type="ECO:0000313" key="2">
    <source>
        <dbReference type="EMBL" id="SDB95601.1"/>
    </source>
</evidence>
<dbReference type="Proteomes" id="UP000199452">
    <property type="component" value="Unassembled WGS sequence"/>
</dbReference>
<keyword evidence="1" id="KW-0812">Transmembrane</keyword>
<proteinExistence type="predicted"/>
<dbReference type="GO" id="GO:0015035">
    <property type="term" value="F:protein-disulfide reductase activity"/>
    <property type="evidence" value="ECO:0007669"/>
    <property type="project" value="InterPro"/>
</dbReference>
<evidence type="ECO:0000313" key="3">
    <source>
        <dbReference type="Proteomes" id="UP000199452"/>
    </source>
</evidence>
<gene>
    <name evidence="2" type="ORF">SAMN05216323_101223</name>
</gene>
<keyword evidence="1" id="KW-0472">Membrane</keyword>
<sequence length="145" mass="16430">MKFKLSNEVAIQEGKSVLVFDTDCLFCNRALLLLLFLERKDHFMIAARNSSAILAIVNSDEALAREDSIILLTNSMAYTKADALKRIALKLNYAAMIIATLIWLIPNPIINAAYNWVAKKRLPLSQSTKCNILNKEKFNHKTFSR</sequence>
<dbReference type="EMBL" id="FMYP01000012">
    <property type="protein sequence ID" value="SDB95601.1"/>
    <property type="molecule type" value="Genomic_DNA"/>
</dbReference>
<protein>
    <submittedName>
        <fullName evidence="2">Predicted thiol-disulfide oxidoreductase YuxK, DCC family</fullName>
    </submittedName>
</protein>
<dbReference type="Pfam" id="PF04134">
    <property type="entry name" value="DCC1-like"/>
    <property type="match status" value="1"/>
</dbReference>